<dbReference type="STRING" id="299123.ENSLSDP00000024441"/>
<dbReference type="SUPFAM" id="SSF53474">
    <property type="entry name" value="alpha/beta-Hydrolases"/>
    <property type="match status" value="3"/>
</dbReference>
<feature type="domain" description="BAAT/Acyl-CoA thioester hydrolase C-terminal" evidence="5">
    <location>
        <begin position="846"/>
        <end position="1053"/>
    </location>
</feature>
<dbReference type="Pfam" id="PF08840">
    <property type="entry name" value="BAAT_C"/>
    <property type="match status" value="3"/>
</dbReference>
<feature type="region of interest" description="Disordered" evidence="3">
    <location>
        <begin position="20"/>
        <end position="45"/>
    </location>
</feature>
<dbReference type="GO" id="GO:0047617">
    <property type="term" value="F:fatty acyl-CoA hydrolase activity"/>
    <property type="evidence" value="ECO:0007669"/>
    <property type="project" value="TreeGrafter"/>
</dbReference>
<dbReference type="Gene3D" id="2.60.40.2240">
    <property type="entry name" value="Acyl-CoA thioester hydrolase/BAAT N-terminal domain"/>
    <property type="match status" value="2"/>
</dbReference>
<dbReference type="Pfam" id="PF04775">
    <property type="entry name" value="Bile_Hydr_Trans"/>
    <property type="match status" value="2"/>
</dbReference>
<keyword evidence="2" id="KW-0276">Fatty acid metabolism</keyword>
<dbReference type="FunFam" id="3.40.50.1820:FF:000024">
    <property type="entry name" value="acyl-coenzyme A thioesterase 4"/>
    <property type="match status" value="3"/>
</dbReference>
<dbReference type="InterPro" id="IPR029058">
    <property type="entry name" value="AB_hydrolase_fold"/>
</dbReference>
<comment type="similarity">
    <text evidence="1">Belongs to the C/M/P thioester hydrolase family.</text>
</comment>
<evidence type="ECO:0000259" key="5">
    <source>
        <dbReference type="Pfam" id="PF08840"/>
    </source>
</evidence>
<feature type="domain" description="Acyl-CoA thioester hydrolase/bile acid-CoA amino acid N-acetyltransferase" evidence="4">
    <location>
        <begin position="66"/>
        <end position="192"/>
    </location>
</feature>
<dbReference type="Gene3D" id="3.40.50.1820">
    <property type="entry name" value="alpha/beta hydrolase"/>
    <property type="match status" value="3"/>
</dbReference>
<keyword evidence="7" id="KW-1185">Reference proteome</keyword>
<feature type="domain" description="BAAT/Acyl-CoA thioester hydrolase C-terminal" evidence="5">
    <location>
        <begin position="255"/>
        <end position="381"/>
    </location>
</feature>
<keyword evidence="2" id="KW-0443">Lipid metabolism</keyword>
<organism evidence="6 7">
    <name type="scientific">Lonchura striata</name>
    <name type="common">white-rumped munia</name>
    <dbReference type="NCBI Taxonomy" id="40157"/>
    <lineage>
        <taxon>Eukaryota</taxon>
        <taxon>Metazoa</taxon>
        <taxon>Chordata</taxon>
        <taxon>Craniata</taxon>
        <taxon>Vertebrata</taxon>
        <taxon>Euteleostomi</taxon>
        <taxon>Archelosauria</taxon>
        <taxon>Archosauria</taxon>
        <taxon>Dinosauria</taxon>
        <taxon>Saurischia</taxon>
        <taxon>Theropoda</taxon>
        <taxon>Coelurosauria</taxon>
        <taxon>Aves</taxon>
        <taxon>Neognathae</taxon>
        <taxon>Neoaves</taxon>
        <taxon>Telluraves</taxon>
        <taxon>Australaves</taxon>
        <taxon>Passeriformes</taxon>
        <taxon>Passeroidea</taxon>
        <taxon>Estrildidae</taxon>
        <taxon>Estrildinae</taxon>
        <taxon>Lonchura</taxon>
    </lineage>
</organism>
<reference evidence="6 7" key="1">
    <citation type="submission" date="2017-05" db="EMBL/GenBank/DDBJ databases">
        <title>Genome of assembly of the Bengalese finch, Lonchura striata domestica.</title>
        <authorList>
            <person name="Colquitt B.M."/>
            <person name="Brainard M.S."/>
        </authorList>
    </citation>
    <scope>NUCLEOTIDE SEQUENCE [LARGE SCALE GENOMIC DNA]</scope>
    <source>
        <strain evidence="6">White83orange57</strain>
    </source>
</reference>
<comment type="caution">
    <text evidence="6">The sequence shown here is derived from an EMBL/GenBank/DDBJ whole genome shotgun (WGS) entry which is preliminary data.</text>
</comment>
<dbReference type="PANTHER" id="PTHR10824:SF39">
    <property type="entry name" value="DYNEIN AXONEMAL LIGHT CHAIN 1"/>
    <property type="match status" value="1"/>
</dbReference>
<accession>A0A218V9K0</accession>
<feature type="compositionally biased region" description="Low complexity" evidence="3">
    <location>
        <begin position="30"/>
        <end position="40"/>
    </location>
</feature>
<dbReference type="PANTHER" id="PTHR10824">
    <property type="entry name" value="ACYL-COENZYME A THIOESTERASE-RELATED"/>
    <property type="match status" value="1"/>
</dbReference>
<dbReference type="InterPro" id="IPR042490">
    <property type="entry name" value="Thio_Ohase/BAAT_N"/>
</dbReference>
<evidence type="ECO:0000313" key="6">
    <source>
        <dbReference type="EMBL" id="OWK62663.1"/>
    </source>
</evidence>
<evidence type="ECO:0000256" key="3">
    <source>
        <dbReference type="SAM" id="MobiDB-lite"/>
    </source>
</evidence>
<protein>
    <submittedName>
        <fullName evidence="6">Acyl-coenzyme A thioesterase 5</fullName>
    </submittedName>
</protein>
<evidence type="ECO:0000259" key="4">
    <source>
        <dbReference type="Pfam" id="PF04775"/>
    </source>
</evidence>
<name>A0A218V9K0_9PASE</name>
<feature type="domain" description="Acyl-CoA thioester hydrolase/bile acid-CoA amino acid N-acetyltransferase" evidence="4">
    <location>
        <begin position="652"/>
        <end position="783"/>
    </location>
</feature>
<feature type="domain" description="BAAT/Acyl-CoA thioester hydrolase C-terminal" evidence="5">
    <location>
        <begin position="433"/>
        <end position="564"/>
    </location>
</feature>
<evidence type="ECO:0000313" key="7">
    <source>
        <dbReference type="Proteomes" id="UP000197619"/>
    </source>
</evidence>
<dbReference type="AlphaFoldDB" id="A0A218V9K0"/>
<dbReference type="GO" id="GO:0006637">
    <property type="term" value="P:acyl-CoA metabolic process"/>
    <property type="evidence" value="ECO:0007669"/>
    <property type="project" value="TreeGrafter"/>
</dbReference>
<dbReference type="Proteomes" id="UP000197619">
    <property type="component" value="Unassembled WGS sequence"/>
</dbReference>
<gene>
    <name evidence="6" type="primary">ACOT5</name>
    <name evidence="6" type="ORF">RLOC_00009946</name>
</gene>
<evidence type="ECO:0000256" key="1">
    <source>
        <dbReference type="ARBA" id="ARBA00006538"/>
    </source>
</evidence>
<dbReference type="InterPro" id="IPR014940">
    <property type="entry name" value="BAAT_C"/>
</dbReference>
<dbReference type="GO" id="GO:0006631">
    <property type="term" value="P:fatty acid metabolic process"/>
    <property type="evidence" value="ECO:0007669"/>
    <property type="project" value="UniProtKB-KW"/>
</dbReference>
<evidence type="ECO:0000256" key="2">
    <source>
        <dbReference type="ARBA" id="ARBA00022832"/>
    </source>
</evidence>
<dbReference type="EMBL" id="MUZQ01000024">
    <property type="protein sequence ID" value="OWK62663.1"/>
    <property type="molecule type" value="Genomic_DNA"/>
</dbReference>
<dbReference type="FunFam" id="2.60.40.2240:FF:000001">
    <property type="entry name" value="acyl-coenzyme A thioesterase 4"/>
    <property type="match status" value="1"/>
</dbReference>
<dbReference type="InterPro" id="IPR006862">
    <property type="entry name" value="Thio_Ohase/aa_AcTrfase"/>
</dbReference>
<sequence>MGQVSARSLCRASSSAWQRRLPWPGPAPAAPRGRSPAWSPGTAPARGLSSVAPSIRLSPAARSLFDEPLAIAVQGLGPRQQVTLRASLRDETGELFQASARYRAGDDGELDLARCPALPGGSFSGLEPMGLLWALQPQKPFWRLVKRDVQSPFLLQLEVFEGHGERRGRLLAQAQHERAFLRDGVRRVPVREGRIRATLFLPTGEDTFPGIIDIHGYGRGLFESRASLLASHGFATLALAYYQFDDLPQEPKELHLEYFEEAVNYMLQHPQVKGPGVGLLGFSKGGEVSLAMAAFLKNIMAVASLNASVAATCIPFSYKDKIIPTVTVYEHKAKATNSKFLDYSEVIDDPFQAPGNQSRIPLEKAEAQFLFVVGQDDRVVKRSGPFPGIIDLYGTGGGLPEYRACLLANHGFAVLALAFYSYEDLPKTMKEFHLEYFEEAVNYMLQHTQVKGPGIGLLGHSKGGDLCVSMASFLKGITATALINGSVANVGAVLRYKDIIIPPLGINPKRIQVGKSGIADIIDALNSPLEGPDQQSFIPLEKAECCFLFIVGQDDHNWKIAWMAWGRRERPAAGCLRGWGAGRGSALYWGRLEGAAAAGPILRAARPQRAPAAAAMWRALAAAAAPARALLRAPPARRAASLAVSPTAGPADERVETRVAGLSPGQPVTLRAVAADDRGCLFQSCAHYRADSRGELHLGTDASHGGDYTGVEPMGLFWSLAPAGMEKPYQRLVPRNTSLPMKVEVFVHEGHSPPGSMPGPVVAKAEVQRLFTAPGVRRIRLKEGVVRGSLFLPPGDGPFPGVIDMYGDEGGLIEFRSSLLATHGFAALSLPYFDFEDLPRVLKELKLEYFEEAARFLQRHPKVKGPGVGVIGTGKGAELALSMITFLPEVVAAVSISGCSSNTVADLHYGETTLPGLRFDMKKVSVSDSGVFDIFEALDDPMNPANSPSMIPIEKADGHFLLVVGEDDRMWKSSLYAELAIRRLRQHGKENFEFLSYPGAGHRIDPPSTPFCQVAMDRVLGVPVLGGGESKAHAHAQEHSWGKIQEFLHLHLG</sequence>
<proteinExistence type="inferred from homology"/>